<dbReference type="InterPro" id="IPR036331">
    <property type="entry name" value="Chagasin-like_sf"/>
</dbReference>
<accession>A7I7I4</accession>
<sequence>MGLAVNMNPQKPGMVMAGIILFIILLVAGCLGSVQQTPTAVQCTESLLSGQTMSINATQNGAVICAKLNNSIRIELSDPSRMGGYWTMDASPGLQVIDEGIITYYSYLNRTPSQYPITSAHIERYTHAWNVTVIGTGVQTISGYTSFSGNTAPHNKFDLTVVVE</sequence>
<evidence type="ECO:0000313" key="4">
    <source>
        <dbReference type="Proteomes" id="UP000002408"/>
    </source>
</evidence>
<gene>
    <name evidence="3" type="ordered locus">Mboo_1177</name>
</gene>
<evidence type="ECO:0000256" key="2">
    <source>
        <dbReference type="ARBA" id="ARBA00022704"/>
    </source>
</evidence>
<dbReference type="AlphaFoldDB" id="A7I7I4"/>
<organism evidence="3 4">
    <name type="scientific">Methanoregula boonei (strain DSM 21154 / JCM 14090 / 6A8)</name>
    <dbReference type="NCBI Taxonomy" id="456442"/>
    <lineage>
        <taxon>Archaea</taxon>
        <taxon>Methanobacteriati</taxon>
        <taxon>Methanobacteriota</taxon>
        <taxon>Stenosarchaea group</taxon>
        <taxon>Methanomicrobia</taxon>
        <taxon>Methanomicrobiales</taxon>
        <taxon>Methanoregulaceae</taxon>
        <taxon>Methanoregula</taxon>
    </lineage>
</organism>
<proteinExistence type="predicted"/>
<evidence type="ECO:0000313" key="3">
    <source>
        <dbReference type="EMBL" id="ABS55695.1"/>
    </source>
</evidence>
<keyword evidence="2" id="KW-0789">Thiol protease inhibitor</keyword>
<evidence type="ECO:0000256" key="1">
    <source>
        <dbReference type="ARBA" id="ARBA00022690"/>
    </source>
</evidence>
<dbReference type="KEGG" id="mbn:Mboo_1177"/>
<dbReference type="Proteomes" id="UP000002408">
    <property type="component" value="Chromosome"/>
</dbReference>
<dbReference type="eggNOG" id="arCOG03544">
    <property type="taxonomic scope" value="Archaea"/>
</dbReference>
<reference evidence="4" key="1">
    <citation type="journal article" date="2015" name="Microbiology">
        <title>Genome of Methanoregula boonei 6A8 reveals adaptations to oligotrophic peatland environments.</title>
        <authorList>
            <person name="Braeuer S."/>
            <person name="Cadillo-Quiroz H."/>
            <person name="Kyrpides N."/>
            <person name="Woyke T."/>
            <person name="Goodwin L."/>
            <person name="Detter C."/>
            <person name="Podell S."/>
            <person name="Yavitt J.B."/>
            <person name="Zinder S.H."/>
        </authorList>
    </citation>
    <scope>NUCLEOTIDE SEQUENCE [LARGE SCALE GENOMIC DNA]</scope>
    <source>
        <strain evidence="4">DSM 21154 / JCM 14090 / 6A8</strain>
    </source>
</reference>
<keyword evidence="1" id="KW-0646">Protease inhibitor</keyword>
<dbReference type="SUPFAM" id="SSF141066">
    <property type="entry name" value="ICP-like"/>
    <property type="match status" value="1"/>
</dbReference>
<dbReference type="EMBL" id="CP000780">
    <property type="protein sequence ID" value="ABS55695.1"/>
    <property type="molecule type" value="Genomic_DNA"/>
</dbReference>
<name>A7I7I4_METB6</name>
<dbReference type="HOGENOM" id="CLU_1615296_0_0_2"/>
<dbReference type="GO" id="GO:0004869">
    <property type="term" value="F:cysteine-type endopeptidase inhibitor activity"/>
    <property type="evidence" value="ECO:0007669"/>
    <property type="project" value="UniProtKB-KW"/>
</dbReference>
<keyword evidence="4" id="KW-1185">Reference proteome</keyword>
<protein>
    <submittedName>
        <fullName evidence="3">Uncharacterized protein</fullName>
    </submittedName>
</protein>